<dbReference type="CDD" id="cd21180">
    <property type="entry name" value="GH2_GIPC"/>
    <property type="match status" value="1"/>
</dbReference>
<dbReference type="SMART" id="SM00228">
    <property type="entry name" value="PDZ"/>
    <property type="match status" value="1"/>
</dbReference>
<comment type="caution">
    <text evidence="3">The sequence shown here is derived from an EMBL/GenBank/DDBJ whole genome shotgun (WGS) entry which is preliminary data.</text>
</comment>
<evidence type="ECO:0000259" key="2">
    <source>
        <dbReference type="PROSITE" id="PS50106"/>
    </source>
</evidence>
<dbReference type="InterPro" id="IPR017379">
    <property type="entry name" value="GIPC1/2/3"/>
</dbReference>
<dbReference type="PANTHER" id="PTHR12259:SF1">
    <property type="entry name" value="GH21964P"/>
    <property type="match status" value="1"/>
</dbReference>
<evidence type="ECO:0000313" key="4">
    <source>
        <dbReference type="Proteomes" id="UP001148838"/>
    </source>
</evidence>
<dbReference type="Pfam" id="PF25083">
    <property type="entry name" value="GIPC1_GH1"/>
    <property type="match status" value="1"/>
</dbReference>
<gene>
    <name evidence="3" type="ORF">ANN_01701</name>
</gene>
<dbReference type="Gene3D" id="2.30.42.10">
    <property type="match status" value="1"/>
</dbReference>
<accession>A0ABQ8TU92</accession>
<dbReference type="SUPFAM" id="SSF50156">
    <property type="entry name" value="PDZ domain-like"/>
    <property type="match status" value="1"/>
</dbReference>
<feature type="domain" description="PDZ" evidence="2">
    <location>
        <begin position="94"/>
        <end position="174"/>
    </location>
</feature>
<dbReference type="InterPro" id="IPR055349">
    <property type="entry name" value="GH2_GIPC"/>
</dbReference>
<protein>
    <recommendedName>
        <fullName evidence="2">PDZ domain-containing protein</fullName>
    </recommendedName>
</protein>
<keyword evidence="4" id="KW-1185">Reference proteome</keyword>
<name>A0ABQ8TU92_PERAM</name>
<evidence type="ECO:0000313" key="3">
    <source>
        <dbReference type="EMBL" id="KAJ4450281.1"/>
    </source>
</evidence>
<evidence type="ECO:0000256" key="1">
    <source>
        <dbReference type="ARBA" id="ARBA00009011"/>
    </source>
</evidence>
<sequence length="296" mass="33328">MGPECSTESHLAFAHVELKENPRKNLNQQGVLQLRSSYGRAAPVYMYAEPESHKVKWILFCTLNTHKVDMTKLLGGQIGLDDFIFVHRKGRPKEIEITKIEDALGLTITDNGAGYAFIKRIKEGSVIDSIKHIQVGDHIEKINSENLVGRRHFEVAKLLKEIPKDSTFTIRLVEPLKDGFINVAPKGDSRKGKKANYGTGKETLRFRANGEAQIEEQPNDEQKIAIDKINNLLENFMGINDSELATLIWEQAQGKSNSMDFAEAIDNSELEEFGFTDDFIIELWGVITDARSGRLK</sequence>
<dbReference type="InterPro" id="IPR001478">
    <property type="entry name" value="PDZ"/>
</dbReference>
<proteinExistence type="inferred from homology"/>
<organism evidence="3 4">
    <name type="scientific">Periplaneta americana</name>
    <name type="common">American cockroach</name>
    <name type="synonym">Blatta americana</name>
    <dbReference type="NCBI Taxonomy" id="6978"/>
    <lineage>
        <taxon>Eukaryota</taxon>
        <taxon>Metazoa</taxon>
        <taxon>Ecdysozoa</taxon>
        <taxon>Arthropoda</taxon>
        <taxon>Hexapoda</taxon>
        <taxon>Insecta</taxon>
        <taxon>Pterygota</taxon>
        <taxon>Neoptera</taxon>
        <taxon>Polyneoptera</taxon>
        <taxon>Dictyoptera</taxon>
        <taxon>Blattodea</taxon>
        <taxon>Blattoidea</taxon>
        <taxon>Blattidae</taxon>
        <taxon>Blattinae</taxon>
        <taxon>Periplaneta</taxon>
    </lineage>
</organism>
<dbReference type="InterPro" id="IPR036034">
    <property type="entry name" value="PDZ_sf"/>
</dbReference>
<dbReference type="Pfam" id="PF25082">
    <property type="entry name" value="GIPC1_GH2"/>
    <property type="match status" value="1"/>
</dbReference>
<dbReference type="PROSITE" id="PS50106">
    <property type="entry name" value="PDZ"/>
    <property type="match status" value="1"/>
</dbReference>
<dbReference type="Proteomes" id="UP001148838">
    <property type="component" value="Unassembled WGS sequence"/>
</dbReference>
<dbReference type="PANTHER" id="PTHR12259">
    <property type="entry name" value="RGS-GAIP INTERACTING PROTEIN GIPC"/>
    <property type="match status" value="1"/>
</dbReference>
<reference evidence="3 4" key="1">
    <citation type="journal article" date="2022" name="Allergy">
        <title>Genome assembly and annotation of Periplaneta americana reveal a comprehensive cockroach allergen profile.</title>
        <authorList>
            <person name="Wang L."/>
            <person name="Xiong Q."/>
            <person name="Saelim N."/>
            <person name="Wang L."/>
            <person name="Nong W."/>
            <person name="Wan A.T."/>
            <person name="Shi M."/>
            <person name="Liu X."/>
            <person name="Cao Q."/>
            <person name="Hui J.H.L."/>
            <person name="Sookrung N."/>
            <person name="Leung T.F."/>
            <person name="Tungtrongchitr A."/>
            <person name="Tsui S.K.W."/>
        </authorList>
    </citation>
    <scope>NUCLEOTIDE SEQUENCE [LARGE SCALE GENOMIC DNA]</scope>
    <source>
        <strain evidence="3">PWHHKU_190912</strain>
    </source>
</reference>
<dbReference type="EMBL" id="JAJSOF020000003">
    <property type="protein sequence ID" value="KAJ4450281.1"/>
    <property type="molecule type" value="Genomic_DNA"/>
</dbReference>
<dbReference type="Pfam" id="PF00595">
    <property type="entry name" value="PDZ"/>
    <property type="match status" value="1"/>
</dbReference>
<comment type="similarity">
    <text evidence="1">Belongs to the GIPC family.</text>
</comment>
<dbReference type="CDD" id="cd06707">
    <property type="entry name" value="PDZ_GIPC"/>
    <property type="match status" value="1"/>
</dbReference>
<dbReference type="InterPro" id="IPR056814">
    <property type="entry name" value="GIPC1-3_GH1"/>
</dbReference>